<evidence type="ECO:0000256" key="4">
    <source>
        <dbReference type="ARBA" id="ARBA00023004"/>
    </source>
</evidence>
<dbReference type="RefSeq" id="WP_179253283.1">
    <property type="nucleotide sequence ID" value="NZ_JACBIV010000018.1"/>
</dbReference>
<dbReference type="GO" id="GO:0016706">
    <property type="term" value="F:2-oxoglutarate-dependent dioxygenase activity"/>
    <property type="evidence" value="ECO:0007669"/>
    <property type="project" value="UniProtKB-ARBA"/>
</dbReference>
<keyword evidence="3" id="KW-0560">Oxidoreductase</keyword>
<evidence type="ECO:0000256" key="3">
    <source>
        <dbReference type="ARBA" id="ARBA00023002"/>
    </source>
</evidence>
<evidence type="ECO:0000256" key="5">
    <source>
        <dbReference type="PIRSR" id="PIRSR019543-2"/>
    </source>
</evidence>
<accession>A0AAW3WVD9</accession>
<comment type="caution">
    <text evidence="6">The sequence shown here is derived from an EMBL/GenBank/DDBJ whole genome shotgun (WGS) entry which is preliminary data.</text>
</comment>
<reference evidence="6" key="1">
    <citation type="submission" date="2020-08" db="EMBL/GenBank/DDBJ databases">
        <title>Food and environmental bacterial isolates.</title>
        <authorList>
            <person name="Richter L."/>
            <person name="Du Plessis E.M."/>
            <person name="Duvenage S."/>
            <person name="Allam M."/>
            <person name="Korsten L."/>
        </authorList>
    </citation>
    <scope>NUCLEOTIDE SEQUENCE</scope>
    <source>
        <strain evidence="6">UPMP2127</strain>
    </source>
</reference>
<comment type="similarity">
    <text evidence="1">Belongs to the clavaminate synthase family.</text>
</comment>
<dbReference type="Gene3D" id="3.60.130.10">
    <property type="entry name" value="Clavaminate synthase-like"/>
    <property type="match status" value="1"/>
</dbReference>
<keyword evidence="2 5" id="KW-0479">Metal-binding</keyword>
<sequence>MNKEKTLKLIELSHEEKSVIFDKIAGLTYSPEGSSEYIKAIRKLMWSILPEHLTDALEDLKKPFPEYAGIKVTNLPVDSIITGSPHNNETGRLFKSGSVTENILVGMGAILGEPYSIAHEGYELVNNLTPHKEKASDYTGLGSAVELDFHIENAAQVYQEEGDTSPFVLILLGVREDTQAKPLTRISDARKALKQLSADDIAVLRERSFIIKVPHRWRSATVTPRDNTELVPVVSGPINAPRITVAFYPDMVIPVNSRAQEALEKLHITIRSVAEGIHITPGTMVIINNNFMLHSRDQFTANYDENGRAYRWVQRIFVTKNLWPFRNFSCQGERIYNAKFLTADQKCTDE</sequence>
<gene>
    <name evidence="6" type="ORF">H8J20_19755</name>
</gene>
<evidence type="ECO:0000256" key="2">
    <source>
        <dbReference type="ARBA" id="ARBA00022723"/>
    </source>
</evidence>
<proteinExistence type="inferred from homology"/>
<dbReference type="SUPFAM" id="SSF51197">
    <property type="entry name" value="Clavaminate synthase-like"/>
    <property type="match status" value="1"/>
</dbReference>
<evidence type="ECO:0000256" key="1">
    <source>
        <dbReference type="ARBA" id="ARBA00008425"/>
    </source>
</evidence>
<dbReference type="Proteomes" id="UP000659084">
    <property type="component" value="Unassembled WGS sequence"/>
</dbReference>
<dbReference type="EMBL" id="JACNYO010000023">
    <property type="protein sequence ID" value="MBC3214380.1"/>
    <property type="molecule type" value="Genomic_DNA"/>
</dbReference>
<dbReference type="InterPro" id="IPR014503">
    <property type="entry name" value="Clavaminate_syn-like"/>
</dbReference>
<keyword evidence="4 5" id="KW-0408">Iron</keyword>
<organism evidence="6 7">
    <name type="scientific">Serratia fonticola</name>
    <dbReference type="NCBI Taxonomy" id="47917"/>
    <lineage>
        <taxon>Bacteria</taxon>
        <taxon>Pseudomonadati</taxon>
        <taxon>Pseudomonadota</taxon>
        <taxon>Gammaproteobacteria</taxon>
        <taxon>Enterobacterales</taxon>
        <taxon>Yersiniaceae</taxon>
        <taxon>Serratia</taxon>
    </lineage>
</organism>
<evidence type="ECO:0000313" key="6">
    <source>
        <dbReference type="EMBL" id="MBC3214380.1"/>
    </source>
</evidence>
<dbReference type="AlphaFoldDB" id="A0AAW3WVD9"/>
<name>A0AAW3WVD9_SERFO</name>
<dbReference type="InterPro" id="IPR042098">
    <property type="entry name" value="TauD-like_sf"/>
</dbReference>
<dbReference type="PIRSF" id="PIRSF019543">
    <property type="entry name" value="Clavaminate_syn"/>
    <property type="match status" value="1"/>
</dbReference>
<protein>
    <submittedName>
        <fullName evidence="6">Oxygenase</fullName>
    </submittedName>
</protein>
<dbReference type="GO" id="GO:0005506">
    <property type="term" value="F:iron ion binding"/>
    <property type="evidence" value="ECO:0007669"/>
    <property type="project" value="InterPro"/>
</dbReference>
<evidence type="ECO:0000313" key="7">
    <source>
        <dbReference type="Proteomes" id="UP000659084"/>
    </source>
</evidence>
<feature type="binding site" evidence="5">
    <location>
        <position position="294"/>
    </location>
    <ligand>
        <name>Fe cation</name>
        <dbReference type="ChEBI" id="CHEBI:24875"/>
    </ligand>
</feature>